<dbReference type="PANTHER" id="PTHR28013">
    <property type="entry name" value="PROTEIN DCV1-RELATED"/>
    <property type="match status" value="1"/>
</dbReference>
<keyword evidence="3 5" id="KW-1133">Transmembrane helix</keyword>
<dbReference type="EMBL" id="MCFC01000081">
    <property type="protein sequence ID" value="ORY23276.1"/>
    <property type="molecule type" value="Genomic_DNA"/>
</dbReference>
<dbReference type="InParanoid" id="A0A1Y2AL85"/>
<dbReference type="OrthoDB" id="2354757at2759"/>
<gene>
    <name evidence="7" type="ORF">BCR39DRAFT_549650</name>
</gene>
<evidence type="ECO:0000256" key="3">
    <source>
        <dbReference type="ARBA" id="ARBA00022989"/>
    </source>
</evidence>
<evidence type="ECO:0000313" key="8">
    <source>
        <dbReference type="Proteomes" id="UP000193986"/>
    </source>
</evidence>
<comment type="caution">
    <text evidence="7">The sequence shown here is derived from an EMBL/GenBank/DDBJ whole genome shotgun (WGS) entry which is preliminary data.</text>
</comment>
<dbReference type="GO" id="GO:0005886">
    <property type="term" value="C:plasma membrane"/>
    <property type="evidence" value="ECO:0007669"/>
    <property type="project" value="InterPro"/>
</dbReference>
<evidence type="ECO:0000256" key="1">
    <source>
        <dbReference type="ARBA" id="ARBA00004141"/>
    </source>
</evidence>
<proteinExistence type="predicted"/>
<dbReference type="GO" id="GO:0035838">
    <property type="term" value="C:growing cell tip"/>
    <property type="evidence" value="ECO:0007669"/>
    <property type="project" value="TreeGrafter"/>
</dbReference>
<sequence>MAIGPIHCGTFLLFAATILLLVATISAPVVDKIAFLDINSGAETTSFGVFGYCLRPSSGADQCTGSHVGYDITTVTGTITSHSWVNKSIHGLTKALILHPIACGLSFIAFIVALLSSQIGFLFASFLAFLAFLVSLASMAIDFALFTIVRNHINDNTTATASFSTAIWLVLAATVVLFFSVFIVCFSCVTGRRHERDNHSRGGIGNNNATGGYYGNGGYTGDQVMMDEPVGKRHFWNRNKAVY</sequence>
<accession>A0A1Y2AL85</accession>
<dbReference type="PANTHER" id="PTHR28013:SF3">
    <property type="entry name" value="PROTEIN DCV1-RELATED"/>
    <property type="match status" value="1"/>
</dbReference>
<dbReference type="InterPro" id="IPR009571">
    <property type="entry name" value="SUR7/Rim9-like_fungi"/>
</dbReference>
<dbReference type="InterPro" id="IPR051380">
    <property type="entry name" value="pH-response_reg_palI/RIM9"/>
</dbReference>
<keyword evidence="8" id="KW-1185">Reference proteome</keyword>
<dbReference type="STRING" id="71784.A0A1Y2AL85"/>
<evidence type="ECO:0000256" key="5">
    <source>
        <dbReference type="SAM" id="Phobius"/>
    </source>
</evidence>
<dbReference type="GO" id="GO:0032153">
    <property type="term" value="C:cell division site"/>
    <property type="evidence" value="ECO:0007669"/>
    <property type="project" value="TreeGrafter"/>
</dbReference>
<dbReference type="AlphaFoldDB" id="A0A1Y2AL85"/>
<feature type="transmembrane region" description="Helical" evidence="5">
    <location>
        <begin position="166"/>
        <end position="189"/>
    </location>
</feature>
<name>A0A1Y2AL85_9TREE</name>
<dbReference type="Proteomes" id="UP000193986">
    <property type="component" value="Unassembled WGS sequence"/>
</dbReference>
<keyword evidence="4 5" id="KW-0472">Membrane</keyword>
<reference evidence="7 8" key="1">
    <citation type="submission" date="2016-07" db="EMBL/GenBank/DDBJ databases">
        <title>Pervasive Adenine N6-methylation of Active Genes in Fungi.</title>
        <authorList>
            <consortium name="DOE Joint Genome Institute"/>
            <person name="Mondo S.J."/>
            <person name="Dannebaum R.O."/>
            <person name="Kuo R.C."/>
            <person name="Labutti K."/>
            <person name="Haridas S."/>
            <person name="Kuo A."/>
            <person name="Salamov A."/>
            <person name="Ahrendt S.R."/>
            <person name="Lipzen A."/>
            <person name="Sullivan W."/>
            <person name="Andreopoulos W.B."/>
            <person name="Clum A."/>
            <person name="Lindquist E."/>
            <person name="Daum C."/>
            <person name="Ramamoorthy G.K."/>
            <person name="Gryganskyi A."/>
            <person name="Culley D."/>
            <person name="Magnuson J.K."/>
            <person name="James T.Y."/>
            <person name="O'Malley M.A."/>
            <person name="Stajich J.E."/>
            <person name="Spatafora J.W."/>
            <person name="Visel A."/>
            <person name="Grigoriev I.V."/>
        </authorList>
    </citation>
    <scope>NUCLEOTIDE SEQUENCE [LARGE SCALE GENOMIC DNA]</scope>
    <source>
        <strain evidence="7 8">68-887.2</strain>
    </source>
</reference>
<feature type="transmembrane region" description="Helical" evidence="5">
    <location>
        <begin position="122"/>
        <end position="146"/>
    </location>
</feature>
<feature type="signal peptide" evidence="6">
    <location>
        <begin position="1"/>
        <end position="27"/>
    </location>
</feature>
<organism evidence="7 8">
    <name type="scientific">Naematelia encephala</name>
    <dbReference type="NCBI Taxonomy" id="71784"/>
    <lineage>
        <taxon>Eukaryota</taxon>
        <taxon>Fungi</taxon>
        <taxon>Dikarya</taxon>
        <taxon>Basidiomycota</taxon>
        <taxon>Agaricomycotina</taxon>
        <taxon>Tremellomycetes</taxon>
        <taxon>Tremellales</taxon>
        <taxon>Naemateliaceae</taxon>
        <taxon>Naematelia</taxon>
    </lineage>
</organism>
<evidence type="ECO:0000256" key="6">
    <source>
        <dbReference type="SAM" id="SignalP"/>
    </source>
</evidence>
<keyword evidence="6" id="KW-0732">Signal</keyword>
<feature type="transmembrane region" description="Helical" evidence="5">
    <location>
        <begin position="96"/>
        <end position="115"/>
    </location>
</feature>
<feature type="chain" id="PRO_5011965712" evidence="6">
    <location>
        <begin position="28"/>
        <end position="243"/>
    </location>
</feature>
<evidence type="ECO:0000256" key="4">
    <source>
        <dbReference type="ARBA" id="ARBA00023136"/>
    </source>
</evidence>
<dbReference type="Pfam" id="PF06687">
    <property type="entry name" value="SUR7"/>
    <property type="match status" value="1"/>
</dbReference>
<evidence type="ECO:0000256" key="2">
    <source>
        <dbReference type="ARBA" id="ARBA00022692"/>
    </source>
</evidence>
<evidence type="ECO:0000313" key="7">
    <source>
        <dbReference type="EMBL" id="ORY23276.1"/>
    </source>
</evidence>
<comment type="subcellular location">
    <subcellularLocation>
        <location evidence="1">Membrane</location>
        <topology evidence="1">Multi-pass membrane protein</topology>
    </subcellularLocation>
</comment>
<protein>
    <submittedName>
        <fullName evidence="7">SUR7/PalI family-domain-containing protein</fullName>
    </submittedName>
</protein>
<keyword evidence="2 5" id="KW-0812">Transmembrane</keyword>